<dbReference type="Proteomes" id="UP000325315">
    <property type="component" value="Unassembled WGS sequence"/>
</dbReference>
<name>A0A5B6WS64_9ROSI</name>
<dbReference type="EMBL" id="SMMG02000002">
    <property type="protein sequence ID" value="KAA3484751.1"/>
    <property type="molecule type" value="Genomic_DNA"/>
</dbReference>
<gene>
    <name evidence="1" type="ORF">EPI10_006817</name>
</gene>
<dbReference type="AlphaFoldDB" id="A0A5B6WS64"/>
<sequence length="61" mass="6864">MLVNNHNLCHINAKKGEVDNQIMASTILFNTAMVHSLQLSENASRAQKHDDVNNYLKSLMP</sequence>
<protein>
    <submittedName>
        <fullName evidence="1">Uncharacterized protein</fullName>
    </submittedName>
</protein>
<accession>A0A5B6WS64</accession>
<comment type="caution">
    <text evidence="1">The sequence shown here is derived from an EMBL/GenBank/DDBJ whole genome shotgun (WGS) entry which is preliminary data.</text>
</comment>
<keyword evidence="2" id="KW-1185">Reference proteome</keyword>
<reference evidence="2" key="1">
    <citation type="journal article" date="2019" name="Plant Biotechnol. J.">
        <title>Genome sequencing of the Australian wild diploid species Gossypium australe highlights disease resistance and delayed gland morphogenesis.</title>
        <authorList>
            <person name="Cai Y."/>
            <person name="Cai X."/>
            <person name="Wang Q."/>
            <person name="Wang P."/>
            <person name="Zhang Y."/>
            <person name="Cai C."/>
            <person name="Xu Y."/>
            <person name="Wang K."/>
            <person name="Zhou Z."/>
            <person name="Wang C."/>
            <person name="Geng S."/>
            <person name="Li B."/>
            <person name="Dong Q."/>
            <person name="Hou Y."/>
            <person name="Wang H."/>
            <person name="Ai P."/>
            <person name="Liu Z."/>
            <person name="Yi F."/>
            <person name="Sun M."/>
            <person name="An G."/>
            <person name="Cheng J."/>
            <person name="Zhang Y."/>
            <person name="Shi Q."/>
            <person name="Xie Y."/>
            <person name="Shi X."/>
            <person name="Chang Y."/>
            <person name="Huang F."/>
            <person name="Chen Y."/>
            <person name="Hong S."/>
            <person name="Mi L."/>
            <person name="Sun Q."/>
            <person name="Zhang L."/>
            <person name="Zhou B."/>
            <person name="Peng R."/>
            <person name="Zhang X."/>
            <person name="Liu F."/>
        </authorList>
    </citation>
    <scope>NUCLEOTIDE SEQUENCE [LARGE SCALE GENOMIC DNA]</scope>
    <source>
        <strain evidence="2">cv. PA1801</strain>
    </source>
</reference>
<organism evidence="1 2">
    <name type="scientific">Gossypium australe</name>
    <dbReference type="NCBI Taxonomy" id="47621"/>
    <lineage>
        <taxon>Eukaryota</taxon>
        <taxon>Viridiplantae</taxon>
        <taxon>Streptophyta</taxon>
        <taxon>Embryophyta</taxon>
        <taxon>Tracheophyta</taxon>
        <taxon>Spermatophyta</taxon>
        <taxon>Magnoliopsida</taxon>
        <taxon>eudicotyledons</taxon>
        <taxon>Gunneridae</taxon>
        <taxon>Pentapetalae</taxon>
        <taxon>rosids</taxon>
        <taxon>malvids</taxon>
        <taxon>Malvales</taxon>
        <taxon>Malvaceae</taxon>
        <taxon>Malvoideae</taxon>
        <taxon>Gossypium</taxon>
    </lineage>
</organism>
<evidence type="ECO:0000313" key="1">
    <source>
        <dbReference type="EMBL" id="KAA3484751.1"/>
    </source>
</evidence>
<proteinExistence type="predicted"/>
<evidence type="ECO:0000313" key="2">
    <source>
        <dbReference type="Proteomes" id="UP000325315"/>
    </source>
</evidence>